<keyword evidence="3" id="KW-1185">Reference proteome</keyword>
<proteinExistence type="predicted"/>
<sequence>MDGRTTFVIMLVIIMSWLVMVQNAPVDRKVLTCYWPDCREVRVNVTEIREVFVTSCRLNRVVVFGDPTVIKIRDLHGHICEATFSPTAPKHTTIGQTETSTTIFSSTIVPATDTHSDRHSCDTQNINSGNTLEARTHRAKYFS</sequence>
<feature type="chain" id="PRO_5036452360" evidence="1">
    <location>
        <begin position="24"/>
        <end position="143"/>
    </location>
</feature>
<dbReference type="AlphaFoldDB" id="A0A8W8NTE1"/>
<protein>
    <submittedName>
        <fullName evidence="2">Uncharacterized protein</fullName>
    </submittedName>
</protein>
<evidence type="ECO:0000256" key="1">
    <source>
        <dbReference type="SAM" id="SignalP"/>
    </source>
</evidence>
<accession>A0A8W8NTE1</accession>
<organism evidence="2 3">
    <name type="scientific">Magallana gigas</name>
    <name type="common">Pacific oyster</name>
    <name type="synonym">Crassostrea gigas</name>
    <dbReference type="NCBI Taxonomy" id="29159"/>
    <lineage>
        <taxon>Eukaryota</taxon>
        <taxon>Metazoa</taxon>
        <taxon>Spiralia</taxon>
        <taxon>Lophotrochozoa</taxon>
        <taxon>Mollusca</taxon>
        <taxon>Bivalvia</taxon>
        <taxon>Autobranchia</taxon>
        <taxon>Pteriomorphia</taxon>
        <taxon>Ostreida</taxon>
        <taxon>Ostreoidea</taxon>
        <taxon>Ostreidae</taxon>
        <taxon>Magallana</taxon>
    </lineage>
</organism>
<name>A0A8W8NTE1_MAGGI</name>
<dbReference type="EnsemblMetazoa" id="G7371.1">
    <property type="protein sequence ID" value="G7371.1:cds"/>
    <property type="gene ID" value="G7371"/>
</dbReference>
<evidence type="ECO:0000313" key="3">
    <source>
        <dbReference type="Proteomes" id="UP000005408"/>
    </source>
</evidence>
<reference evidence="2" key="1">
    <citation type="submission" date="2022-08" db="UniProtKB">
        <authorList>
            <consortium name="EnsemblMetazoa"/>
        </authorList>
    </citation>
    <scope>IDENTIFICATION</scope>
    <source>
        <strain evidence="2">05x7-T-G4-1.051#20</strain>
    </source>
</reference>
<dbReference type="Proteomes" id="UP000005408">
    <property type="component" value="Unassembled WGS sequence"/>
</dbReference>
<feature type="signal peptide" evidence="1">
    <location>
        <begin position="1"/>
        <end position="23"/>
    </location>
</feature>
<evidence type="ECO:0000313" key="2">
    <source>
        <dbReference type="EnsemblMetazoa" id="G7371.1:cds"/>
    </source>
</evidence>
<keyword evidence="1" id="KW-0732">Signal</keyword>